<gene>
    <name evidence="3" type="ORF">ABZ508_20425</name>
</gene>
<dbReference type="SMART" id="SM00530">
    <property type="entry name" value="HTH_XRE"/>
    <property type="match status" value="1"/>
</dbReference>
<organism evidence="3 4">
    <name type="scientific">Streptomyces lavendulocolor</name>
    <dbReference type="NCBI Taxonomy" id="67316"/>
    <lineage>
        <taxon>Bacteria</taxon>
        <taxon>Bacillati</taxon>
        <taxon>Actinomycetota</taxon>
        <taxon>Actinomycetes</taxon>
        <taxon>Kitasatosporales</taxon>
        <taxon>Streptomycetaceae</taxon>
        <taxon>Streptomyces</taxon>
    </lineage>
</organism>
<dbReference type="Gene3D" id="2.30.110.10">
    <property type="entry name" value="Electron Transport, Fmn-binding Protein, Chain A"/>
    <property type="match status" value="1"/>
</dbReference>
<feature type="region of interest" description="Disordered" evidence="1">
    <location>
        <begin position="1"/>
        <end position="26"/>
    </location>
</feature>
<dbReference type="PROSITE" id="PS50943">
    <property type="entry name" value="HTH_CROC1"/>
    <property type="match status" value="1"/>
</dbReference>
<evidence type="ECO:0000256" key="1">
    <source>
        <dbReference type="SAM" id="MobiDB-lite"/>
    </source>
</evidence>
<name>A0ABV2WA82_9ACTN</name>
<dbReference type="Proteomes" id="UP001550378">
    <property type="component" value="Unassembled WGS sequence"/>
</dbReference>
<dbReference type="CDD" id="cd00093">
    <property type="entry name" value="HTH_XRE"/>
    <property type="match status" value="1"/>
</dbReference>
<dbReference type="Gene3D" id="1.10.260.40">
    <property type="entry name" value="lambda repressor-like DNA-binding domains"/>
    <property type="match status" value="1"/>
</dbReference>
<dbReference type="Pfam" id="PF12900">
    <property type="entry name" value="Pyridox_ox_2"/>
    <property type="match status" value="1"/>
</dbReference>
<dbReference type="RefSeq" id="WP_359656661.1">
    <property type="nucleotide sequence ID" value="NZ_JBEXZO010000005.1"/>
</dbReference>
<dbReference type="InterPro" id="IPR001387">
    <property type="entry name" value="Cro/C1-type_HTH"/>
</dbReference>
<reference evidence="3 4" key="1">
    <citation type="submission" date="2024-06" db="EMBL/GenBank/DDBJ databases">
        <title>The Natural Products Discovery Center: Release of the First 8490 Sequenced Strains for Exploring Actinobacteria Biosynthetic Diversity.</title>
        <authorList>
            <person name="Kalkreuter E."/>
            <person name="Kautsar S.A."/>
            <person name="Yang D."/>
            <person name="Bader C.D."/>
            <person name="Teijaro C.N."/>
            <person name="Fluegel L."/>
            <person name="Davis C.M."/>
            <person name="Simpson J.R."/>
            <person name="Lauterbach L."/>
            <person name="Steele A.D."/>
            <person name="Gui C."/>
            <person name="Meng S."/>
            <person name="Li G."/>
            <person name="Viehrig K."/>
            <person name="Ye F."/>
            <person name="Su P."/>
            <person name="Kiefer A.F."/>
            <person name="Nichols A."/>
            <person name="Cepeda A.J."/>
            <person name="Yan W."/>
            <person name="Fan B."/>
            <person name="Jiang Y."/>
            <person name="Adhikari A."/>
            <person name="Zheng C.-J."/>
            <person name="Schuster L."/>
            <person name="Cowan T.M."/>
            <person name="Smanski M.J."/>
            <person name="Chevrette M.G."/>
            <person name="De Carvalho L.P.S."/>
            <person name="Shen B."/>
        </authorList>
    </citation>
    <scope>NUCLEOTIDE SEQUENCE [LARGE SCALE GENOMIC DNA]</scope>
    <source>
        <strain evidence="3 4">NPDC006337</strain>
    </source>
</reference>
<sequence length="238" mass="25166">MPQDMPEESLLRGHESGAHAHGPCRGDIGRRVAARREQLGLSREEVAVRAGSAPGYIQYLEEQPATPGIGFLLRLADALETSVVELTGGTADLPPGTAHAPLHPEFTDLDLDECRTLLGTHGVGHVAVTTPDGPAILPVNYLVADGEVAFRVTPGTLAPPAGDERVAFEVDHIDDALCRGWSVLVVGAPHPVTDPAAVRELDRQAYGTPWAGGDRAGWVAVTPVRVTGRRIDVPYAHA</sequence>
<evidence type="ECO:0000313" key="3">
    <source>
        <dbReference type="EMBL" id="MEU0709726.1"/>
    </source>
</evidence>
<feature type="domain" description="HTH cro/C1-type" evidence="2">
    <location>
        <begin position="32"/>
        <end position="86"/>
    </location>
</feature>
<dbReference type="SUPFAM" id="SSF50475">
    <property type="entry name" value="FMN-binding split barrel"/>
    <property type="match status" value="1"/>
</dbReference>
<proteinExistence type="predicted"/>
<dbReference type="InterPro" id="IPR024747">
    <property type="entry name" value="Pyridox_Oxase-rel"/>
</dbReference>
<comment type="caution">
    <text evidence="3">The sequence shown here is derived from an EMBL/GenBank/DDBJ whole genome shotgun (WGS) entry which is preliminary data.</text>
</comment>
<accession>A0ABV2WA82</accession>
<dbReference type="InterPro" id="IPR012349">
    <property type="entry name" value="Split_barrel_FMN-bd"/>
</dbReference>
<dbReference type="Pfam" id="PF01381">
    <property type="entry name" value="HTH_3"/>
    <property type="match status" value="1"/>
</dbReference>
<evidence type="ECO:0000259" key="2">
    <source>
        <dbReference type="PROSITE" id="PS50943"/>
    </source>
</evidence>
<protein>
    <submittedName>
        <fullName evidence="3">Pyridoxamine 5'-phosphate oxidase family protein</fullName>
    </submittedName>
</protein>
<dbReference type="SUPFAM" id="SSF47413">
    <property type="entry name" value="lambda repressor-like DNA-binding domains"/>
    <property type="match status" value="1"/>
</dbReference>
<dbReference type="InterPro" id="IPR010982">
    <property type="entry name" value="Lambda_DNA-bd_dom_sf"/>
</dbReference>
<feature type="compositionally biased region" description="Basic and acidic residues" evidence="1">
    <location>
        <begin position="9"/>
        <end position="18"/>
    </location>
</feature>
<evidence type="ECO:0000313" key="4">
    <source>
        <dbReference type="Proteomes" id="UP001550378"/>
    </source>
</evidence>
<dbReference type="EMBL" id="JBEXZR010000018">
    <property type="protein sequence ID" value="MEU0709726.1"/>
    <property type="molecule type" value="Genomic_DNA"/>
</dbReference>
<keyword evidence="4" id="KW-1185">Reference proteome</keyword>